<sequence>MHQALTTLLSGPLSGQDLLLVTDDHTQRLLDLDQVVEAAGASFTPVFLSTQHSLLHTPRPSHHTKGTLLTALLLFHQDPTDFLLLLADNTNWNPSYLVLFCLNPNLNTTTVLSQPVVQRSQFILLLQTVGQVAHQRILAFTSIPNNIKKPLGAWSSNVTHNRQSMFPPRFINFNRKLLEISTVCYSNPFIYLNKNNECVGVNVDALGIMASKLNFSLGMSFPDTIVYSQKVNGTWSSMFGELMYEGKHFVVNLMQVLPALIEDFDSTYPYWLDYFTFVIAVGLVNQSVNLSEVKAWWARVWLGVWWLTAQSIIVTVYTGILVSLLMVPAYPPKLHTVEDLAASHLTPIMLEYGTYVSEDLKKQDIPHLKEIGRRLVMDTNMVLSDPYGYIMKKVLGGTHFAIITIDYLLYTLNLKNLLSSTYIVADSIYKNYITWYLPKNTAFTPIISDLLTRLLETGIIGQRYEQHVGGYARRVKRAHGDGILNMGHLQGAFILLVLGLGAALLILLLEYLIKTCSLNSASN</sequence>
<proteinExistence type="inferred from homology"/>
<evidence type="ECO:0000256" key="7">
    <source>
        <dbReference type="ARBA" id="ARBA00023170"/>
    </source>
</evidence>
<dbReference type="PANTHER" id="PTHR42643:SF24">
    <property type="entry name" value="IONOTROPIC RECEPTOR 60A"/>
    <property type="match status" value="1"/>
</dbReference>
<dbReference type="EMBL" id="JAWZYT010001650">
    <property type="protein sequence ID" value="KAK4310275.1"/>
    <property type="molecule type" value="Genomic_DNA"/>
</dbReference>
<accession>A0AAE1PKD0</accession>
<dbReference type="Gene3D" id="3.40.190.10">
    <property type="entry name" value="Periplasmic binding protein-like II"/>
    <property type="match status" value="1"/>
</dbReference>
<feature type="domain" description="Ionotropic glutamate receptor C-terminal" evidence="10">
    <location>
        <begin position="277"/>
        <end position="500"/>
    </location>
</feature>
<evidence type="ECO:0000256" key="9">
    <source>
        <dbReference type="SAM" id="Phobius"/>
    </source>
</evidence>
<organism evidence="11 12">
    <name type="scientific">Petrolisthes manimaculis</name>
    <dbReference type="NCBI Taxonomy" id="1843537"/>
    <lineage>
        <taxon>Eukaryota</taxon>
        <taxon>Metazoa</taxon>
        <taxon>Ecdysozoa</taxon>
        <taxon>Arthropoda</taxon>
        <taxon>Crustacea</taxon>
        <taxon>Multicrustacea</taxon>
        <taxon>Malacostraca</taxon>
        <taxon>Eumalacostraca</taxon>
        <taxon>Eucarida</taxon>
        <taxon>Decapoda</taxon>
        <taxon>Pleocyemata</taxon>
        <taxon>Anomura</taxon>
        <taxon>Galatheoidea</taxon>
        <taxon>Porcellanidae</taxon>
        <taxon>Petrolisthes</taxon>
    </lineage>
</organism>
<dbReference type="SUPFAM" id="SSF53850">
    <property type="entry name" value="Periplasmic binding protein-like II"/>
    <property type="match status" value="1"/>
</dbReference>
<dbReference type="GO" id="GO:0015276">
    <property type="term" value="F:ligand-gated monoatomic ion channel activity"/>
    <property type="evidence" value="ECO:0007669"/>
    <property type="project" value="InterPro"/>
</dbReference>
<evidence type="ECO:0000313" key="11">
    <source>
        <dbReference type="EMBL" id="KAK4310275.1"/>
    </source>
</evidence>
<feature type="transmembrane region" description="Helical" evidence="9">
    <location>
        <begin position="492"/>
        <end position="513"/>
    </location>
</feature>
<keyword evidence="8" id="KW-0325">Glycoprotein</keyword>
<comment type="similarity">
    <text evidence="2">Belongs to the glutamate-gated ion channel (TC 1.A.10.1) family.</text>
</comment>
<gene>
    <name evidence="11" type="ORF">Pmani_018148</name>
</gene>
<dbReference type="InterPro" id="IPR001320">
    <property type="entry name" value="Iontro_rcpt_C"/>
</dbReference>
<evidence type="ECO:0000256" key="6">
    <source>
        <dbReference type="ARBA" id="ARBA00023136"/>
    </source>
</evidence>
<comment type="subcellular location">
    <subcellularLocation>
        <location evidence="1">Cell membrane</location>
        <topology evidence="1">Multi-pass membrane protein</topology>
    </subcellularLocation>
</comment>
<evidence type="ECO:0000256" key="8">
    <source>
        <dbReference type="ARBA" id="ARBA00023180"/>
    </source>
</evidence>
<dbReference type="AlphaFoldDB" id="A0AAE1PKD0"/>
<keyword evidence="4 9" id="KW-0812">Transmembrane</keyword>
<dbReference type="Proteomes" id="UP001292094">
    <property type="component" value="Unassembled WGS sequence"/>
</dbReference>
<evidence type="ECO:0000256" key="3">
    <source>
        <dbReference type="ARBA" id="ARBA00022475"/>
    </source>
</evidence>
<dbReference type="GO" id="GO:0005886">
    <property type="term" value="C:plasma membrane"/>
    <property type="evidence" value="ECO:0007669"/>
    <property type="project" value="UniProtKB-SubCell"/>
</dbReference>
<keyword evidence="5 9" id="KW-1133">Transmembrane helix</keyword>
<dbReference type="GO" id="GO:0050906">
    <property type="term" value="P:detection of stimulus involved in sensory perception"/>
    <property type="evidence" value="ECO:0007669"/>
    <property type="project" value="UniProtKB-ARBA"/>
</dbReference>
<feature type="transmembrane region" description="Helical" evidence="9">
    <location>
        <begin position="268"/>
        <end position="288"/>
    </location>
</feature>
<reference evidence="11" key="1">
    <citation type="submission" date="2023-11" db="EMBL/GenBank/DDBJ databases">
        <title>Genome assemblies of two species of porcelain crab, Petrolisthes cinctipes and Petrolisthes manimaculis (Anomura: Porcellanidae).</title>
        <authorList>
            <person name="Angst P."/>
        </authorList>
    </citation>
    <scope>NUCLEOTIDE SEQUENCE</scope>
    <source>
        <strain evidence="11">PB745_02</strain>
        <tissue evidence="11">Gill</tissue>
    </source>
</reference>
<evidence type="ECO:0000313" key="12">
    <source>
        <dbReference type="Proteomes" id="UP001292094"/>
    </source>
</evidence>
<evidence type="ECO:0000256" key="1">
    <source>
        <dbReference type="ARBA" id="ARBA00004651"/>
    </source>
</evidence>
<name>A0AAE1PKD0_9EUCA</name>
<dbReference type="Pfam" id="PF00060">
    <property type="entry name" value="Lig_chan"/>
    <property type="match status" value="1"/>
</dbReference>
<evidence type="ECO:0000256" key="5">
    <source>
        <dbReference type="ARBA" id="ARBA00022989"/>
    </source>
</evidence>
<dbReference type="PANTHER" id="PTHR42643">
    <property type="entry name" value="IONOTROPIC RECEPTOR 20A-RELATED"/>
    <property type="match status" value="1"/>
</dbReference>
<dbReference type="InterPro" id="IPR052192">
    <property type="entry name" value="Insect_Ionotropic_Sensory_Rcpt"/>
</dbReference>
<keyword evidence="6 9" id="KW-0472">Membrane</keyword>
<keyword evidence="7" id="KW-0675">Receptor</keyword>
<evidence type="ECO:0000256" key="4">
    <source>
        <dbReference type="ARBA" id="ARBA00022692"/>
    </source>
</evidence>
<evidence type="ECO:0000259" key="10">
    <source>
        <dbReference type="Pfam" id="PF00060"/>
    </source>
</evidence>
<feature type="transmembrane region" description="Helical" evidence="9">
    <location>
        <begin position="300"/>
        <end position="327"/>
    </location>
</feature>
<keyword evidence="12" id="KW-1185">Reference proteome</keyword>
<evidence type="ECO:0000256" key="2">
    <source>
        <dbReference type="ARBA" id="ARBA00008685"/>
    </source>
</evidence>
<comment type="caution">
    <text evidence="11">The sequence shown here is derived from an EMBL/GenBank/DDBJ whole genome shotgun (WGS) entry which is preliminary data.</text>
</comment>
<protein>
    <recommendedName>
        <fullName evidence="10">Ionotropic glutamate receptor C-terminal domain-containing protein</fullName>
    </recommendedName>
</protein>
<keyword evidence="3" id="KW-1003">Cell membrane</keyword>